<evidence type="ECO:0000313" key="10">
    <source>
        <dbReference type="Proteomes" id="UP001057134"/>
    </source>
</evidence>
<proteinExistence type="inferred from homology"/>
<name>A0ABY4RJY5_9BACL</name>
<dbReference type="Gene3D" id="2.30.130.60">
    <property type="match status" value="1"/>
</dbReference>
<evidence type="ECO:0000256" key="1">
    <source>
        <dbReference type="ARBA" id="ARBA00007494"/>
    </source>
</evidence>
<evidence type="ECO:0000256" key="2">
    <source>
        <dbReference type="ARBA" id="ARBA00022490"/>
    </source>
</evidence>
<dbReference type="InterPro" id="IPR031341">
    <property type="entry name" value="Methyltr_RsmF_N"/>
</dbReference>
<dbReference type="GO" id="GO:0032259">
    <property type="term" value="P:methylation"/>
    <property type="evidence" value="ECO:0007669"/>
    <property type="project" value="UniProtKB-KW"/>
</dbReference>
<dbReference type="PROSITE" id="PS51686">
    <property type="entry name" value="SAM_MT_RSMB_NOP"/>
    <property type="match status" value="1"/>
</dbReference>
<evidence type="ECO:0000256" key="3">
    <source>
        <dbReference type="ARBA" id="ARBA00022603"/>
    </source>
</evidence>
<dbReference type="PRINTS" id="PR02008">
    <property type="entry name" value="RCMTFAMILY"/>
</dbReference>
<feature type="binding site" evidence="7">
    <location>
        <position position="180"/>
    </location>
    <ligand>
        <name>S-adenosyl-L-methionine</name>
        <dbReference type="ChEBI" id="CHEBI:59789"/>
    </ligand>
</feature>
<dbReference type="Gene3D" id="3.40.50.150">
    <property type="entry name" value="Vaccinia Virus protein VP39"/>
    <property type="match status" value="1"/>
</dbReference>
<dbReference type="Pfam" id="PF17125">
    <property type="entry name" value="Methyltr_RsmF_N"/>
    <property type="match status" value="1"/>
</dbReference>
<keyword evidence="6 7" id="KW-0694">RNA-binding</keyword>
<gene>
    <name evidence="9" type="primary">rsmF_2</name>
    <name evidence="9" type="ORF">SK3146_01939</name>
</gene>
<keyword evidence="3 7" id="KW-0489">Methyltransferase</keyword>
<keyword evidence="10" id="KW-1185">Reference proteome</keyword>
<dbReference type="Proteomes" id="UP001057134">
    <property type="component" value="Chromosome"/>
</dbReference>
<dbReference type="CDD" id="cd21147">
    <property type="entry name" value="RsmF_methylt_CTD1"/>
    <property type="match status" value="1"/>
</dbReference>
<dbReference type="PANTHER" id="PTHR22807:SF30">
    <property type="entry name" value="28S RRNA (CYTOSINE(4447)-C(5))-METHYLTRANSFERASE-RELATED"/>
    <property type="match status" value="1"/>
</dbReference>
<evidence type="ECO:0000256" key="5">
    <source>
        <dbReference type="ARBA" id="ARBA00022691"/>
    </source>
</evidence>
<sequence length="506" mass="56623">MGSSLPEAFVTKMERLLGTEFPAFLASYEDTRWYGLRVNTLKCSVPEFQGMTSLKLDPIPWASTGYYYREEDRPGKHPYYHAGLYYIQEPSAMAPVELLDVRPGERVLDLCAAPGGKSTQIAAKLAGEGVLVTNDIHPDRVKALVKNIELSGARNAVILNERPERLEEAFQGFFDKILIDAPCSGEGMFRKEEEMAKSWQPAWVDRYAGMQRDLLKQGAAMLRPGGRLVYSTCTFSPEENELMIAEFLGAHPEFQVVPVLMRHGFQPGNPSWVDITEVSSMQAAAAAQQLQGAARLWPHQLSGEGHFVAVLEHRIGRAAPSKQSVFPSLMTAASGGKDKAKSRSKERYGWERGLTRRQPVLDLQPFYEFMRQMAPGVPVDSISLHGEHIYVTPQGLPDLSGIRVIRPGWYMGSLKKQRFEPAHALAMGLRLQETSRFISLSSDDPAVVRYLKGETLEMPEERVQLANGMEKKKGYCLVGVDGYPIGWGKWLDGMLKNDYPPGWRWT</sequence>
<dbReference type="Pfam" id="PF01189">
    <property type="entry name" value="Methyltr_RsmB-F"/>
    <property type="match status" value="1"/>
</dbReference>
<feature type="binding site" evidence="7">
    <location>
        <position position="135"/>
    </location>
    <ligand>
        <name>S-adenosyl-L-methionine</name>
        <dbReference type="ChEBI" id="CHEBI:59789"/>
    </ligand>
</feature>
<evidence type="ECO:0000256" key="4">
    <source>
        <dbReference type="ARBA" id="ARBA00022679"/>
    </source>
</evidence>
<dbReference type="EMBL" id="CP027059">
    <property type="protein sequence ID" value="UQZ82779.1"/>
    <property type="molecule type" value="Genomic_DNA"/>
</dbReference>
<dbReference type="InterPro" id="IPR027391">
    <property type="entry name" value="Nol1_Nop2_Fmu_2"/>
</dbReference>
<comment type="similarity">
    <text evidence="1 7">Belongs to the class I-like SAM-binding methyltransferase superfamily. RsmB/NOP family.</text>
</comment>
<feature type="domain" description="SAM-dependent MTase RsmB/NOP-type" evidence="8">
    <location>
        <begin position="24"/>
        <end position="314"/>
    </location>
</feature>
<dbReference type="InterPro" id="IPR018314">
    <property type="entry name" value="RsmB/NOL1/NOP2-like_CS"/>
</dbReference>
<dbReference type="Pfam" id="PF17126">
    <property type="entry name" value="RsmF_methylt_CI"/>
    <property type="match status" value="1"/>
</dbReference>
<dbReference type="InterPro" id="IPR049560">
    <property type="entry name" value="MeTrfase_RsmB-F_NOP2_cat"/>
</dbReference>
<feature type="active site" description="Nucleophile" evidence="7">
    <location>
        <position position="233"/>
    </location>
</feature>
<organism evidence="9 10">
    <name type="scientific">Paenibacillus konkukensis</name>
    <dbReference type="NCBI Taxonomy" id="2020716"/>
    <lineage>
        <taxon>Bacteria</taxon>
        <taxon>Bacillati</taxon>
        <taxon>Bacillota</taxon>
        <taxon>Bacilli</taxon>
        <taxon>Bacillales</taxon>
        <taxon>Paenibacillaceae</taxon>
        <taxon>Paenibacillus</taxon>
    </lineage>
</organism>
<evidence type="ECO:0000259" key="8">
    <source>
        <dbReference type="PROSITE" id="PS51686"/>
    </source>
</evidence>
<dbReference type="Pfam" id="PF13636">
    <property type="entry name" value="Methyltranf_PUA"/>
    <property type="match status" value="1"/>
</dbReference>
<comment type="caution">
    <text evidence="7">Lacks conserved residue(s) required for the propagation of feature annotation.</text>
</comment>
<evidence type="ECO:0000256" key="6">
    <source>
        <dbReference type="ARBA" id="ARBA00022884"/>
    </source>
</evidence>
<keyword evidence="5 7" id="KW-0949">S-adenosyl-L-methionine</keyword>
<dbReference type="GO" id="GO:0008168">
    <property type="term" value="F:methyltransferase activity"/>
    <property type="evidence" value="ECO:0007669"/>
    <property type="project" value="UniProtKB-KW"/>
</dbReference>
<dbReference type="EC" id="2.1.1.178" evidence="9"/>
<dbReference type="InterPro" id="IPR001678">
    <property type="entry name" value="MeTrfase_RsmB-F_NOP2_dom"/>
</dbReference>
<feature type="binding site" evidence="7">
    <location>
        <begin position="111"/>
        <end position="117"/>
    </location>
    <ligand>
        <name>S-adenosyl-L-methionine</name>
        <dbReference type="ChEBI" id="CHEBI:59789"/>
    </ligand>
</feature>
<reference evidence="9" key="2">
    <citation type="journal article" date="2021" name="J Anim Sci Technol">
        <title>Complete genome sequence of Paenibacillus konkukensis sp. nov. SK3146 as a potential probiotic strain.</title>
        <authorList>
            <person name="Jung H.I."/>
            <person name="Park S."/>
            <person name="Niu K.M."/>
            <person name="Lee S.W."/>
            <person name="Kothari D."/>
            <person name="Yi K.J."/>
            <person name="Kim S.K."/>
        </authorList>
    </citation>
    <scope>NUCLEOTIDE SEQUENCE</scope>
    <source>
        <strain evidence="9">SK3146</strain>
    </source>
</reference>
<dbReference type="PANTHER" id="PTHR22807">
    <property type="entry name" value="NOP2 YEAST -RELATED NOL1/NOP2/FMU SUN DOMAIN-CONTAINING"/>
    <property type="match status" value="1"/>
</dbReference>
<dbReference type="InterPro" id="IPR029063">
    <property type="entry name" value="SAM-dependent_MTases_sf"/>
</dbReference>
<dbReference type="InterPro" id="IPR023267">
    <property type="entry name" value="RCMT"/>
</dbReference>
<dbReference type="InterPro" id="IPR031340">
    <property type="entry name" value="RsmF_methylt_CI"/>
</dbReference>
<protein>
    <submittedName>
        <fullName evidence="9">Ribosomal RNA small subunit methyltransferase F</fullName>
        <ecNumber evidence="9">2.1.1.178</ecNumber>
    </submittedName>
</protein>
<dbReference type="PROSITE" id="PS01153">
    <property type="entry name" value="NOL1_NOP2_SUN"/>
    <property type="match status" value="1"/>
</dbReference>
<evidence type="ECO:0000256" key="7">
    <source>
        <dbReference type="PROSITE-ProRule" id="PRU01023"/>
    </source>
</evidence>
<reference evidence="9" key="1">
    <citation type="submission" date="2018-02" db="EMBL/GenBank/DDBJ databases">
        <authorList>
            <person name="Kim S.-K."/>
            <person name="Jung H.-I."/>
            <person name="Lee S.-W."/>
        </authorList>
    </citation>
    <scope>NUCLEOTIDE SEQUENCE</scope>
    <source>
        <strain evidence="9">SK3146</strain>
    </source>
</reference>
<dbReference type="RefSeq" id="WP_249864875.1">
    <property type="nucleotide sequence ID" value="NZ_CP027059.1"/>
</dbReference>
<accession>A0ABY4RJY5</accession>
<evidence type="ECO:0000313" key="9">
    <source>
        <dbReference type="EMBL" id="UQZ82779.1"/>
    </source>
</evidence>
<dbReference type="SUPFAM" id="SSF53335">
    <property type="entry name" value="S-adenosyl-L-methionine-dependent methyltransferases"/>
    <property type="match status" value="1"/>
</dbReference>
<keyword evidence="4 7" id="KW-0808">Transferase</keyword>
<keyword evidence="2" id="KW-0963">Cytoplasm</keyword>
<dbReference type="CDD" id="cd02440">
    <property type="entry name" value="AdoMet_MTases"/>
    <property type="match status" value="1"/>
</dbReference>
<dbReference type="Gene3D" id="3.30.70.1170">
    <property type="entry name" value="Sun protein, domain 3"/>
    <property type="match status" value="1"/>
</dbReference>